<name>A0A816CXD3_9BILA</name>
<feature type="compositionally biased region" description="Polar residues" evidence="1">
    <location>
        <begin position="1"/>
        <end position="10"/>
    </location>
</feature>
<organism evidence="3 4">
    <name type="scientific">Rotaria sordida</name>
    <dbReference type="NCBI Taxonomy" id="392033"/>
    <lineage>
        <taxon>Eukaryota</taxon>
        <taxon>Metazoa</taxon>
        <taxon>Spiralia</taxon>
        <taxon>Gnathifera</taxon>
        <taxon>Rotifera</taxon>
        <taxon>Eurotatoria</taxon>
        <taxon>Bdelloidea</taxon>
        <taxon>Philodinida</taxon>
        <taxon>Philodinidae</taxon>
        <taxon>Rotaria</taxon>
    </lineage>
</organism>
<dbReference type="EMBL" id="CAJNOL010007509">
    <property type="protein sequence ID" value="CAF1628948.1"/>
    <property type="molecule type" value="Genomic_DNA"/>
</dbReference>
<sequence>MATEQSSPESTPRKRQRRLRQDPQYIFENPTTHEIEMDIT</sequence>
<dbReference type="Proteomes" id="UP000663870">
    <property type="component" value="Unassembled WGS sequence"/>
</dbReference>
<evidence type="ECO:0000313" key="4">
    <source>
        <dbReference type="Proteomes" id="UP000663870"/>
    </source>
</evidence>
<dbReference type="AlphaFoldDB" id="A0A816CXD3"/>
<comment type="caution">
    <text evidence="3">The sequence shown here is derived from an EMBL/GenBank/DDBJ whole genome shotgun (WGS) entry which is preliminary data.</text>
</comment>
<gene>
    <name evidence="3" type="ORF">JXQ802_LOCUS51536</name>
    <name evidence="2" type="ORF">PYM288_LOCUS35292</name>
</gene>
<feature type="non-terminal residue" evidence="3">
    <location>
        <position position="40"/>
    </location>
</feature>
<evidence type="ECO:0000313" key="3">
    <source>
        <dbReference type="EMBL" id="CAF1628948.1"/>
    </source>
</evidence>
<dbReference type="Proteomes" id="UP000663854">
    <property type="component" value="Unassembled WGS sequence"/>
</dbReference>
<evidence type="ECO:0000313" key="2">
    <source>
        <dbReference type="EMBL" id="CAF1416292.1"/>
    </source>
</evidence>
<reference evidence="3" key="1">
    <citation type="submission" date="2021-02" db="EMBL/GenBank/DDBJ databases">
        <authorList>
            <person name="Nowell W R."/>
        </authorList>
    </citation>
    <scope>NUCLEOTIDE SEQUENCE</scope>
</reference>
<protein>
    <submittedName>
        <fullName evidence="3">Uncharacterized protein</fullName>
    </submittedName>
</protein>
<accession>A0A816CXD3</accession>
<evidence type="ECO:0000256" key="1">
    <source>
        <dbReference type="SAM" id="MobiDB-lite"/>
    </source>
</evidence>
<feature type="region of interest" description="Disordered" evidence="1">
    <location>
        <begin position="1"/>
        <end position="24"/>
    </location>
</feature>
<keyword evidence="4" id="KW-1185">Reference proteome</keyword>
<proteinExistence type="predicted"/>
<dbReference type="EMBL" id="CAJNOH010005973">
    <property type="protein sequence ID" value="CAF1416292.1"/>
    <property type="molecule type" value="Genomic_DNA"/>
</dbReference>